<dbReference type="EMBL" id="CAUOFW020001425">
    <property type="protein sequence ID" value="CAK9144841.1"/>
    <property type="molecule type" value="Genomic_DNA"/>
</dbReference>
<protein>
    <recommendedName>
        <fullName evidence="3">AMP-dependent synthetase/ligase domain-containing protein</fullName>
    </recommendedName>
</protein>
<sequence length="350" mass="39193">MTEDGSKENKLASCCISHEFYKAAAKSPNKIAVVHAYGGIKIAREFRKFYSNNGNQTTISNVSDDSSFFDEFFASKTLPSHPLVYEGDQCFTYSEILSSVDSLSFRLRRILDGGDDPHLIKSTSGDFPGKQSPHVQIFSSSTSPYPGVEPITTYHNTFTPRIVGIYMAPSLEYIIAVLSVLRCGEAFMPLDPSWPQERVLQVVSSSEADLIIVHENSIDGNFGHQGDKLYWLVDSCRCSFLYISMEDKLQHQVCSSRLLWPCEKKKLRPFCYLMYTSGSTGKPKGVCGTEIGIFRVQHKFEDLNPPQFSTPVSFYRLIVNFLPAYTSAASSTTAWQSPSSSFRGVLHRRT</sequence>
<keyword evidence="2" id="KW-0587">Phenylpropanoid metabolism</keyword>
<dbReference type="PANTHER" id="PTHR44394:SF1">
    <property type="entry name" value="BETA-ALANINE-ACTIVATING ENZYME"/>
    <property type="match status" value="1"/>
</dbReference>
<evidence type="ECO:0000313" key="4">
    <source>
        <dbReference type="EMBL" id="CAK9144841.1"/>
    </source>
</evidence>
<comment type="pathway">
    <text evidence="1">Phytoalexin biosynthesis; 3,4',5-trihydroxystilbene biosynthesis; 3,4',5-trihydroxystilbene from trans-4-coumarate: step 1/2.</text>
</comment>
<dbReference type="AlphaFoldDB" id="A0ABC8RIN6"/>
<feature type="domain" description="AMP-dependent synthetase/ligase" evidence="3">
    <location>
        <begin position="163"/>
        <end position="289"/>
    </location>
</feature>
<proteinExistence type="predicted"/>
<dbReference type="InterPro" id="IPR052091">
    <property type="entry name" value="Beta-ala_Activ/Resist"/>
</dbReference>
<dbReference type="InterPro" id="IPR020845">
    <property type="entry name" value="AMP-binding_CS"/>
</dbReference>
<dbReference type="Proteomes" id="UP001642360">
    <property type="component" value="Unassembled WGS sequence"/>
</dbReference>
<accession>A0ABC8RIN6</accession>
<keyword evidence="5" id="KW-1185">Reference proteome</keyword>
<evidence type="ECO:0000256" key="1">
    <source>
        <dbReference type="ARBA" id="ARBA00004930"/>
    </source>
</evidence>
<name>A0ABC8RIN6_9AQUA</name>
<dbReference type="SUPFAM" id="SSF56801">
    <property type="entry name" value="Acetyl-CoA synthetase-like"/>
    <property type="match status" value="1"/>
</dbReference>
<dbReference type="GO" id="GO:0009698">
    <property type="term" value="P:phenylpropanoid metabolic process"/>
    <property type="evidence" value="ECO:0007669"/>
    <property type="project" value="UniProtKB-KW"/>
</dbReference>
<gene>
    <name evidence="4" type="ORF">ILEXP_LOCUS12614</name>
</gene>
<dbReference type="PROSITE" id="PS00455">
    <property type="entry name" value="AMP_BINDING"/>
    <property type="match status" value="1"/>
</dbReference>
<evidence type="ECO:0000313" key="5">
    <source>
        <dbReference type="Proteomes" id="UP001642360"/>
    </source>
</evidence>
<dbReference type="Gene3D" id="3.40.50.12780">
    <property type="entry name" value="N-terminal domain of ligase-like"/>
    <property type="match status" value="1"/>
</dbReference>
<evidence type="ECO:0000256" key="2">
    <source>
        <dbReference type="ARBA" id="ARBA00023051"/>
    </source>
</evidence>
<evidence type="ECO:0000259" key="3">
    <source>
        <dbReference type="Pfam" id="PF00501"/>
    </source>
</evidence>
<organism evidence="4 5">
    <name type="scientific">Ilex paraguariensis</name>
    <name type="common">yerba mate</name>
    <dbReference type="NCBI Taxonomy" id="185542"/>
    <lineage>
        <taxon>Eukaryota</taxon>
        <taxon>Viridiplantae</taxon>
        <taxon>Streptophyta</taxon>
        <taxon>Embryophyta</taxon>
        <taxon>Tracheophyta</taxon>
        <taxon>Spermatophyta</taxon>
        <taxon>Magnoliopsida</taxon>
        <taxon>eudicotyledons</taxon>
        <taxon>Gunneridae</taxon>
        <taxon>Pentapetalae</taxon>
        <taxon>asterids</taxon>
        <taxon>campanulids</taxon>
        <taxon>Aquifoliales</taxon>
        <taxon>Aquifoliaceae</taxon>
        <taxon>Ilex</taxon>
    </lineage>
</organism>
<dbReference type="PANTHER" id="PTHR44394">
    <property type="entry name" value="BETA-ALANINE-ACTIVATING ENZYME"/>
    <property type="match status" value="1"/>
</dbReference>
<dbReference type="InterPro" id="IPR042099">
    <property type="entry name" value="ANL_N_sf"/>
</dbReference>
<dbReference type="Pfam" id="PF00501">
    <property type="entry name" value="AMP-binding"/>
    <property type="match status" value="1"/>
</dbReference>
<reference evidence="4 5" key="1">
    <citation type="submission" date="2024-02" db="EMBL/GenBank/DDBJ databases">
        <authorList>
            <person name="Vignale AGUSTIN F."/>
            <person name="Sosa J E."/>
            <person name="Modenutti C."/>
        </authorList>
    </citation>
    <scope>NUCLEOTIDE SEQUENCE [LARGE SCALE GENOMIC DNA]</scope>
</reference>
<dbReference type="InterPro" id="IPR000873">
    <property type="entry name" value="AMP-dep_synth/lig_dom"/>
</dbReference>
<comment type="caution">
    <text evidence="4">The sequence shown here is derived from an EMBL/GenBank/DDBJ whole genome shotgun (WGS) entry which is preliminary data.</text>
</comment>